<comment type="similarity">
    <text evidence="4">Belongs to the ropporin family.</text>
</comment>
<dbReference type="InterPro" id="IPR003117">
    <property type="entry name" value="cAMP_dep_PK_reg_su_I/II_a/b"/>
</dbReference>
<dbReference type="Proteomes" id="UP000256970">
    <property type="component" value="Unassembled WGS sequence"/>
</dbReference>
<evidence type="ECO:0000256" key="3">
    <source>
        <dbReference type="ARBA" id="ARBA00023273"/>
    </source>
</evidence>
<evidence type="ECO:0000313" key="7">
    <source>
        <dbReference type="Proteomes" id="UP000256970"/>
    </source>
</evidence>
<sequence>MDVEPIYCAEQIVVPSDLAGVLKAFTKEFIRSQPSNVIQFSAEYFANLAAQASSLHAVSPPSRQQLHQAYAQLQDTPTAPLADVNIACQAAGISDDTLQRVVAAGRIDTSKAVRVLEVLLLLLLTMSCETFAGTVQGIFEVFGSSSSNSSRDNVLPVADFLALLGHLAAYDSDVSAALQQQVAEALSGQLDTDYKGLLAIPALADKLA</sequence>
<name>A0A383VWU6_TETOB</name>
<dbReference type="CDD" id="cd22985">
    <property type="entry name" value="DD_CrRSP11-like"/>
    <property type="match status" value="1"/>
</dbReference>
<dbReference type="SUPFAM" id="SSF47391">
    <property type="entry name" value="Dimerization-anchoring domain of cAMP-dependent PK regulatory subunit"/>
    <property type="match status" value="1"/>
</dbReference>
<proteinExistence type="inferred from homology"/>
<keyword evidence="7" id="KW-1185">Reference proteome</keyword>
<comment type="subcellular location">
    <subcellularLocation>
        <location evidence="1">Cell projection</location>
        <location evidence="1">Cilium</location>
        <location evidence="1">Flagellum</location>
    </subcellularLocation>
</comment>
<evidence type="ECO:0000256" key="4">
    <source>
        <dbReference type="ARBA" id="ARBA00035651"/>
    </source>
</evidence>
<keyword evidence="3" id="KW-0966">Cell projection</keyword>
<dbReference type="PANTHER" id="PTHR14952">
    <property type="entry name" value="ROPPORIN-1-LIKE PROTEIN"/>
    <property type="match status" value="1"/>
</dbReference>
<evidence type="ECO:0000256" key="1">
    <source>
        <dbReference type="ARBA" id="ARBA00004230"/>
    </source>
</evidence>
<dbReference type="EMBL" id="FNXT01000921">
    <property type="protein sequence ID" value="SZX69329.1"/>
    <property type="molecule type" value="Genomic_DNA"/>
</dbReference>
<dbReference type="Gene3D" id="1.20.890.10">
    <property type="entry name" value="cAMP-dependent protein kinase regulatory subunit, dimerization-anchoring domain"/>
    <property type="match status" value="1"/>
</dbReference>
<protein>
    <recommendedName>
        <fullName evidence="5">RIIa domain-containing protein</fullName>
    </recommendedName>
</protein>
<dbReference type="GO" id="GO:0031514">
    <property type="term" value="C:motile cilium"/>
    <property type="evidence" value="ECO:0007669"/>
    <property type="project" value="UniProtKB-SubCell"/>
</dbReference>
<dbReference type="PANTHER" id="PTHR14952:SF9">
    <property type="entry name" value="EF-HAND DOMAIN-CONTAINING PROTEIN"/>
    <property type="match status" value="1"/>
</dbReference>
<dbReference type="Pfam" id="PF02197">
    <property type="entry name" value="RIIa"/>
    <property type="match status" value="1"/>
</dbReference>
<dbReference type="STRING" id="3088.A0A383VWU6"/>
<dbReference type="SMART" id="SM00394">
    <property type="entry name" value="RIIa"/>
    <property type="match status" value="1"/>
</dbReference>
<gene>
    <name evidence="6" type="ORF">BQ4739_LOCUS9616</name>
</gene>
<evidence type="ECO:0000259" key="5">
    <source>
        <dbReference type="SMART" id="SM00394"/>
    </source>
</evidence>
<dbReference type="AlphaFoldDB" id="A0A383VWU6"/>
<evidence type="ECO:0000313" key="6">
    <source>
        <dbReference type="EMBL" id="SZX69329.1"/>
    </source>
</evidence>
<evidence type="ECO:0000256" key="2">
    <source>
        <dbReference type="ARBA" id="ARBA00022846"/>
    </source>
</evidence>
<accession>A0A383VWU6</accession>
<organism evidence="6 7">
    <name type="scientific">Tetradesmus obliquus</name>
    <name type="common">Green alga</name>
    <name type="synonym">Acutodesmus obliquus</name>
    <dbReference type="NCBI Taxonomy" id="3088"/>
    <lineage>
        <taxon>Eukaryota</taxon>
        <taxon>Viridiplantae</taxon>
        <taxon>Chlorophyta</taxon>
        <taxon>core chlorophytes</taxon>
        <taxon>Chlorophyceae</taxon>
        <taxon>CS clade</taxon>
        <taxon>Sphaeropleales</taxon>
        <taxon>Scenedesmaceae</taxon>
        <taxon>Tetradesmus</taxon>
    </lineage>
</organism>
<keyword evidence="2" id="KW-0969">Cilium</keyword>
<feature type="domain" description="RIIa" evidence="5">
    <location>
        <begin position="16"/>
        <end position="53"/>
    </location>
</feature>
<keyword evidence="2" id="KW-0282">Flagellum</keyword>
<reference evidence="6 7" key="1">
    <citation type="submission" date="2016-10" db="EMBL/GenBank/DDBJ databases">
        <authorList>
            <person name="Cai Z."/>
        </authorList>
    </citation>
    <scope>NUCLEOTIDE SEQUENCE [LARGE SCALE GENOMIC DNA]</scope>
</reference>